<name>A0A8T1NPR2_CARIL</name>
<gene>
    <name evidence="1" type="ORF">CIPAW_13G154500</name>
</gene>
<dbReference type="EMBL" id="CM031821">
    <property type="protein sequence ID" value="KAG6632365.1"/>
    <property type="molecule type" value="Genomic_DNA"/>
</dbReference>
<evidence type="ECO:0000313" key="1">
    <source>
        <dbReference type="EMBL" id="KAG6632365.1"/>
    </source>
</evidence>
<proteinExistence type="predicted"/>
<reference evidence="1" key="1">
    <citation type="submission" date="2020-12" db="EMBL/GenBank/DDBJ databases">
        <title>WGS assembly of Carya illinoinensis cv. Pawnee.</title>
        <authorList>
            <person name="Platts A."/>
            <person name="Shu S."/>
            <person name="Wright S."/>
            <person name="Barry K."/>
            <person name="Edger P."/>
            <person name="Pires J.C."/>
            <person name="Schmutz J."/>
        </authorList>
    </citation>
    <scope>NUCLEOTIDE SEQUENCE</scope>
    <source>
        <tissue evidence="1">Leaf</tissue>
    </source>
</reference>
<organism evidence="1 2">
    <name type="scientific">Carya illinoinensis</name>
    <name type="common">Pecan</name>
    <dbReference type="NCBI Taxonomy" id="32201"/>
    <lineage>
        <taxon>Eukaryota</taxon>
        <taxon>Viridiplantae</taxon>
        <taxon>Streptophyta</taxon>
        <taxon>Embryophyta</taxon>
        <taxon>Tracheophyta</taxon>
        <taxon>Spermatophyta</taxon>
        <taxon>Magnoliopsida</taxon>
        <taxon>eudicotyledons</taxon>
        <taxon>Gunneridae</taxon>
        <taxon>Pentapetalae</taxon>
        <taxon>rosids</taxon>
        <taxon>fabids</taxon>
        <taxon>Fagales</taxon>
        <taxon>Juglandaceae</taxon>
        <taxon>Carya</taxon>
    </lineage>
</organism>
<sequence length="45" mass="5176">MLGKGRSWHMGADTIRVGIRELSRTDPPQRGVLMLIKIEENITWI</sequence>
<dbReference type="AlphaFoldDB" id="A0A8T1NPR2"/>
<comment type="caution">
    <text evidence="1">The sequence shown here is derived from an EMBL/GenBank/DDBJ whole genome shotgun (WGS) entry which is preliminary data.</text>
</comment>
<protein>
    <submittedName>
        <fullName evidence="1">Uncharacterized protein</fullName>
    </submittedName>
</protein>
<accession>A0A8T1NPR2</accession>
<keyword evidence="2" id="KW-1185">Reference proteome</keyword>
<dbReference type="Proteomes" id="UP000811609">
    <property type="component" value="Chromosome 13"/>
</dbReference>
<evidence type="ECO:0000313" key="2">
    <source>
        <dbReference type="Proteomes" id="UP000811609"/>
    </source>
</evidence>